<dbReference type="InterPro" id="IPR050895">
    <property type="entry name" value="XK-related_scramblase"/>
</dbReference>
<dbReference type="PANTHER" id="PTHR16024:SF6">
    <property type="entry name" value="XK-RELATED PROTEIN"/>
    <property type="match status" value="1"/>
</dbReference>
<accession>A0AAU9XFU8</accession>
<dbReference type="Proteomes" id="UP001159428">
    <property type="component" value="Unassembled WGS sequence"/>
</dbReference>
<reference evidence="8 9" key="1">
    <citation type="submission" date="2022-05" db="EMBL/GenBank/DDBJ databases">
        <authorList>
            <consortium name="Genoscope - CEA"/>
            <person name="William W."/>
        </authorList>
    </citation>
    <scope>NUCLEOTIDE SEQUENCE [LARGE SCALE GENOMIC DNA]</scope>
</reference>
<keyword evidence="9" id="KW-1185">Reference proteome</keyword>
<evidence type="ECO:0000256" key="2">
    <source>
        <dbReference type="ARBA" id="ARBA00008789"/>
    </source>
</evidence>
<dbReference type="AlphaFoldDB" id="A0AAU9XFU8"/>
<dbReference type="Pfam" id="PF09815">
    <property type="entry name" value="XK-related"/>
    <property type="match status" value="1"/>
</dbReference>
<protein>
    <recommendedName>
        <fullName evidence="7">XK-related protein</fullName>
    </recommendedName>
</protein>
<comment type="caution">
    <text evidence="8">The sequence shown here is derived from an EMBL/GenBank/DDBJ whole genome shotgun (WGS) entry which is preliminary data.</text>
</comment>
<evidence type="ECO:0000256" key="6">
    <source>
        <dbReference type="ARBA" id="ARBA00023136"/>
    </source>
</evidence>
<comment type="subcellular location">
    <subcellularLocation>
        <location evidence="1">Cell membrane</location>
        <topology evidence="1">Multi-pass membrane protein</topology>
    </subcellularLocation>
    <subcellularLocation>
        <location evidence="7">Membrane</location>
        <topology evidence="7">Multi-pass membrane protein</topology>
    </subcellularLocation>
</comment>
<evidence type="ECO:0000313" key="8">
    <source>
        <dbReference type="EMBL" id="CAH3147363.1"/>
    </source>
</evidence>
<keyword evidence="4 7" id="KW-0812">Transmembrane</keyword>
<evidence type="ECO:0000256" key="4">
    <source>
        <dbReference type="ARBA" id="ARBA00022692"/>
    </source>
</evidence>
<keyword evidence="3" id="KW-1003">Cell membrane</keyword>
<feature type="non-terminal residue" evidence="8">
    <location>
        <position position="105"/>
    </location>
</feature>
<evidence type="ECO:0000256" key="1">
    <source>
        <dbReference type="ARBA" id="ARBA00004651"/>
    </source>
</evidence>
<feature type="transmembrane region" description="Helical" evidence="7">
    <location>
        <begin position="13"/>
        <end position="31"/>
    </location>
</feature>
<feature type="non-terminal residue" evidence="8">
    <location>
        <position position="1"/>
    </location>
</feature>
<evidence type="ECO:0000256" key="3">
    <source>
        <dbReference type="ARBA" id="ARBA00022475"/>
    </source>
</evidence>
<feature type="transmembrane region" description="Helical" evidence="7">
    <location>
        <begin position="81"/>
        <end position="100"/>
    </location>
</feature>
<evidence type="ECO:0000256" key="5">
    <source>
        <dbReference type="ARBA" id="ARBA00022989"/>
    </source>
</evidence>
<keyword evidence="6 7" id="KW-0472">Membrane</keyword>
<comment type="caution">
    <text evidence="7">Lacks conserved residue(s) required for the propagation of feature annotation.</text>
</comment>
<dbReference type="EMBL" id="CALNXJ010000043">
    <property type="protein sequence ID" value="CAH3147363.1"/>
    <property type="molecule type" value="Genomic_DNA"/>
</dbReference>
<name>A0AAU9XFU8_9CNID</name>
<proteinExistence type="inferred from homology"/>
<sequence>LTLVGFYRADHKTWFGVGLTFVLLEAFLFCLKKWCSGDEIDIEAEEVLDHIDFAVLFEAVLESAPQFIMQLYAISVQEEPAAIIQIISLPISFLTLAWAFTATDK</sequence>
<comment type="similarity">
    <text evidence="2 7">Belongs to the XK family.</text>
</comment>
<dbReference type="GO" id="GO:0005886">
    <property type="term" value="C:plasma membrane"/>
    <property type="evidence" value="ECO:0007669"/>
    <property type="project" value="UniProtKB-SubCell"/>
</dbReference>
<evidence type="ECO:0000256" key="7">
    <source>
        <dbReference type="RuleBase" id="RU910716"/>
    </source>
</evidence>
<gene>
    <name evidence="8" type="ORF">PMEA_00023349</name>
</gene>
<evidence type="ECO:0000313" key="9">
    <source>
        <dbReference type="Proteomes" id="UP001159428"/>
    </source>
</evidence>
<dbReference type="InterPro" id="IPR018629">
    <property type="entry name" value="XK-rel"/>
</dbReference>
<keyword evidence="5 7" id="KW-1133">Transmembrane helix</keyword>
<organism evidence="8 9">
    <name type="scientific">Pocillopora meandrina</name>
    <dbReference type="NCBI Taxonomy" id="46732"/>
    <lineage>
        <taxon>Eukaryota</taxon>
        <taxon>Metazoa</taxon>
        <taxon>Cnidaria</taxon>
        <taxon>Anthozoa</taxon>
        <taxon>Hexacorallia</taxon>
        <taxon>Scleractinia</taxon>
        <taxon>Astrocoeniina</taxon>
        <taxon>Pocilloporidae</taxon>
        <taxon>Pocillopora</taxon>
    </lineage>
</organism>
<dbReference type="PANTHER" id="PTHR16024">
    <property type="entry name" value="XK-RELATED PROTEIN"/>
    <property type="match status" value="1"/>
</dbReference>